<dbReference type="OrthoDB" id="360496at2759"/>
<evidence type="ECO:0000313" key="2">
    <source>
        <dbReference type="Proteomes" id="UP001057455"/>
    </source>
</evidence>
<evidence type="ECO:0000313" key="1">
    <source>
        <dbReference type="EMBL" id="GFE53161.1"/>
    </source>
</evidence>
<organism evidence="1 2">
    <name type="scientific">Babesia ovis</name>
    <dbReference type="NCBI Taxonomy" id="5869"/>
    <lineage>
        <taxon>Eukaryota</taxon>
        <taxon>Sar</taxon>
        <taxon>Alveolata</taxon>
        <taxon>Apicomplexa</taxon>
        <taxon>Aconoidasida</taxon>
        <taxon>Piroplasmida</taxon>
        <taxon>Babesiidae</taxon>
        <taxon>Babesia</taxon>
    </lineage>
</organism>
<gene>
    <name evidence="1" type="ORF">BaOVIS_005650</name>
</gene>
<protein>
    <submittedName>
        <fullName evidence="1">Uncharacterized protein</fullName>
    </submittedName>
</protein>
<dbReference type="Proteomes" id="UP001057455">
    <property type="component" value="Unassembled WGS sequence"/>
</dbReference>
<dbReference type="AlphaFoldDB" id="A0A9W5T8W5"/>
<reference evidence="1" key="1">
    <citation type="submission" date="2019-12" db="EMBL/GenBank/DDBJ databases">
        <title>Genome sequence of Babesia ovis.</title>
        <authorList>
            <person name="Yamagishi J."/>
            <person name="Sevinc F."/>
            <person name="Xuan X."/>
        </authorList>
    </citation>
    <scope>NUCLEOTIDE SEQUENCE</scope>
    <source>
        <strain evidence="1">Selcuk</strain>
    </source>
</reference>
<sequence length="793" mass="87456">MDWNVLTASASALAPLDSGVQQSSVVNLFKLSKDWTDAGSEGDKAHVTAPTKGFDDLYGGLDDVAIEEGDTPWCDKDLQLWERDKAVVVESLMNRLRSTGDIASIRGKADRITETPAQSKLEPKRDVPDIVMSHELEMLLSWLDRHAQYAAGVTDEAKRIFVDNMLPLLSTCDANSHNFIAFMLDLATLGDGSQPGLMKKYLRVSLKHLQKQAWGSLHLALLNTKGMFLDSLISASHNTPDKVLNTCVECAELIFPGQGAHISPEAKPRNSEYYFFIAYLLFRAGSVEGLRLLIGKSSNDKYELPSGIDDSEYPAMFTELCQLLIGVLLGQEQSSSNKQVLLGKFSAEYFPTKQTKSLTLLGKGSNFYVLLLLSILYPDYYAPCDADALYTKEDYIWYQIHIILAGSTTSLAMAAAGLCHTLTQEVDNIKAGDANVVERVLAYAYFIALAGGVMEALRLLMSAVQVSRVQAVALIFLVYFENSGMLDGDDLTYIANSLWKLNGASTRINETPYLTQLAFSRKRNVSPELKILLATILPQRKAVSCMKYVVSESFNDAVNTCFIGTAATRNGMLVVGPLLQKLIKLATRRSAAKLAILLMAQYSAHVGLWAAAFKCFYCIQDIDSCVSVLEACCCYLYDNADPNNAAAITGEDLCVYFTLVKSLAPNNKRLLDLTGLFECIKTSVLVKNGDYVEAVTHAKRCRIFEGVTQVLRNEAHQIYFNALVDFIKALKHMVANGHQPATLLTQAEAHNLIDLLESAYQNSNCDKNRTIEAIHMVMTFITIVPPKQGQDML</sequence>
<name>A0A9W5T8W5_BABOV</name>
<keyword evidence="2" id="KW-1185">Reference proteome</keyword>
<dbReference type="EMBL" id="BLIY01000004">
    <property type="protein sequence ID" value="GFE53161.1"/>
    <property type="molecule type" value="Genomic_DNA"/>
</dbReference>
<proteinExistence type="predicted"/>
<comment type="caution">
    <text evidence="1">The sequence shown here is derived from an EMBL/GenBank/DDBJ whole genome shotgun (WGS) entry which is preliminary data.</text>
</comment>
<accession>A0A9W5T8W5</accession>